<protein>
    <recommendedName>
        <fullName evidence="4">DUF4383 domain-containing protein</fullName>
    </recommendedName>
</protein>
<dbReference type="Proteomes" id="UP000660339">
    <property type="component" value="Unassembled WGS sequence"/>
</dbReference>
<evidence type="ECO:0000256" key="1">
    <source>
        <dbReference type="SAM" id="Phobius"/>
    </source>
</evidence>
<comment type="caution">
    <text evidence="2">The sequence shown here is derived from an EMBL/GenBank/DDBJ whole genome shotgun (WGS) entry which is preliminary data.</text>
</comment>
<dbReference type="AlphaFoldDB" id="A0A8J3PI31"/>
<keyword evidence="1" id="KW-0472">Membrane</keyword>
<feature type="transmembrane region" description="Helical" evidence="1">
    <location>
        <begin position="58"/>
        <end position="76"/>
    </location>
</feature>
<dbReference type="EMBL" id="BONJ01000041">
    <property type="protein sequence ID" value="GIG18496.1"/>
    <property type="molecule type" value="Genomic_DNA"/>
</dbReference>
<organism evidence="2 3">
    <name type="scientific">Catellatospora methionotrophica</name>
    <dbReference type="NCBI Taxonomy" id="121620"/>
    <lineage>
        <taxon>Bacteria</taxon>
        <taxon>Bacillati</taxon>
        <taxon>Actinomycetota</taxon>
        <taxon>Actinomycetes</taxon>
        <taxon>Micromonosporales</taxon>
        <taxon>Micromonosporaceae</taxon>
        <taxon>Catellatospora</taxon>
    </lineage>
</organism>
<dbReference type="Pfam" id="PF14325">
    <property type="entry name" value="DUF4383"/>
    <property type="match status" value="1"/>
</dbReference>
<proteinExistence type="predicted"/>
<keyword evidence="1" id="KW-0812">Transmembrane</keyword>
<accession>A0A8J3PI31</accession>
<evidence type="ECO:0008006" key="4">
    <source>
        <dbReference type="Google" id="ProtNLM"/>
    </source>
</evidence>
<name>A0A8J3PI31_9ACTN</name>
<keyword evidence="1" id="KW-1133">Transmembrane helix</keyword>
<feature type="transmembrane region" description="Helical" evidence="1">
    <location>
        <begin position="109"/>
        <end position="134"/>
    </location>
</feature>
<reference evidence="2" key="1">
    <citation type="submission" date="2021-01" db="EMBL/GenBank/DDBJ databases">
        <title>Whole genome shotgun sequence of Catellatospora methionotrophica NBRC 14553.</title>
        <authorList>
            <person name="Komaki H."/>
            <person name="Tamura T."/>
        </authorList>
    </citation>
    <scope>NUCLEOTIDE SEQUENCE</scope>
    <source>
        <strain evidence="2">NBRC 14553</strain>
    </source>
</reference>
<dbReference type="RefSeq" id="WP_166388547.1">
    <property type="nucleotide sequence ID" value="NZ_BAAATT010000042.1"/>
</dbReference>
<sequence length="154" mass="16176">MASHMPVNHSLRPLYRALALFAGLFVLAFGVLGFLDSQGEPLFHQGESSALGLKTNPAFSYASIAAGVAVLLATLVGRNVDRFVDMWVGVGFMLAGTAMLALMHTDSNVLNFTMATCIVSYLIGSVLFTAGMYVKVGPAAKAAAEEKHRAGVPA</sequence>
<keyword evidence="3" id="KW-1185">Reference proteome</keyword>
<evidence type="ECO:0000313" key="2">
    <source>
        <dbReference type="EMBL" id="GIG18496.1"/>
    </source>
</evidence>
<evidence type="ECO:0000313" key="3">
    <source>
        <dbReference type="Proteomes" id="UP000660339"/>
    </source>
</evidence>
<gene>
    <name evidence="2" type="ORF">Cme02nite_68280</name>
</gene>
<feature type="transmembrane region" description="Helical" evidence="1">
    <location>
        <begin position="83"/>
        <end position="103"/>
    </location>
</feature>